<dbReference type="KEGG" id="cfh:C1707_01805"/>
<gene>
    <name evidence="1" type="ORF">C1707_01805</name>
    <name evidence="2" type="ORF">CFHF_04365</name>
</gene>
<reference evidence="1 4" key="2">
    <citation type="submission" date="2018-01" db="EMBL/GenBank/DDBJ databases">
        <title>Complete genome sequence of Caulobacter flavus RHGG3.</title>
        <authorList>
            <person name="Yang E."/>
        </authorList>
    </citation>
    <scope>NUCLEOTIDE SEQUENCE [LARGE SCALE GENOMIC DNA]</scope>
    <source>
        <strain evidence="1 4">RHGG3</strain>
    </source>
</reference>
<dbReference type="AlphaFoldDB" id="A0A2N5CZL8"/>
<evidence type="ECO:0000313" key="2">
    <source>
        <dbReference type="EMBL" id="PLR19241.1"/>
    </source>
</evidence>
<dbReference type="EMBL" id="PJRQ01000008">
    <property type="protein sequence ID" value="PLR19241.1"/>
    <property type="molecule type" value="Genomic_DNA"/>
</dbReference>
<dbReference type="EMBL" id="CP026100">
    <property type="protein sequence ID" value="AYV45078.1"/>
    <property type="molecule type" value="Genomic_DNA"/>
</dbReference>
<dbReference type="Proteomes" id="UP000234483">
    <property type="component" value="Unassembled WGS sequence"/>
</dbReference>
<evidence type="ECO:0000313" key="1">
    <source>
        <dbReference type="EMBL" id="AYV45078.1"/>
    </source>
</evidence>
<sequence>MADFIQVLGGGITGALLTQGLIFLKEKASERGDAKITAAFFAAELEAFAFACADRHQQSAQWEHSNGEHGQPWRTVPDLAPMEKTNWRHIGIDDTQRIIQLRSAISGRNAELEAIFEFIDGEEAVKMGSDSCAEYGHRAMTITSHLYRRFKLKLPATNGDWNVREYLEREWKAVKAARLKEEARQREFEASVVTAANETPR</sequence>
<dbReference type="Proteomes" id="UP000281192">
    <property type="component" value="Chromosome"/>
</dbReference>
<name>A0A2N5CZL8_9CAUL</name>
<protein>
    <submittedName>
        <fullName evidence="2">Uncharacterized protein</fullName>
    </submittedName>
</protein>
<dbReference type="OrthoDB" id="8456447at2"/>
<organism evidence="2 3">
    <name type="scientific">Caulobacter flavus</name>
    <dbReference type="NCBI Taxonomy" id="1679497"/>
    <lineage>
        <taxon>Bacteria</taxon>
        <taxon>Pseudomonadati</taxon>
        <taxon>Pseudomonadota</taxon>
        <taxon>Alphaproteobacteria</taxon>
        <taxon>Caulobacterales</taxon>
        <taxon>Caulobacteraceae</taxon>
        <taxon>Caulobacter</taxon>
    </lineage>
</organism>
<accession>A0A2N5CZL8</accession>
<reference evidence="2 3" key="1">
    <citation type="submission" date="2017-12" db="EMBL/GenBank/DDBJ databases">
        <title>The genome sequence of Caulobacter flavus CGMCC1 15093.</title>
        <authorList>
            <person name="Gao J."/>
            <person name="Mao X."/>
            <person name="Sun J."/>
        </authorList>
    </citation>
    <scope>NUCLEOTIDE SEQUENCE [LARGE SCALE GENOMIC DNA]</scope>
    <source>
        <strain evidence="2 3">CGMCC1 15093</strain>
    </source>
</reference>
<keyword evidence="4" id="KW-1185">Reference proteome</keyword>
<evidence type="ECO:0000313" key="3">
    <source>
        <dbReference type="Proteomes" id="UP000234483"/>
    </source>
</evidence>
<evidence type="ECO:0000313" key="4">
    <source>
        <dbReference type="Proteomes" id="UP000281192"/>
    </source>
</evidence>
<dbReference type="RefSeq" id="WP_101711800.1">
    <property type="nucleotide sequence ID" value="NZ_CP026100.1"/>
</dbReference>
<proteinExistence type="predicted"/>